<dbReference type="PANTHER" id="PTHR46401">
    <property type="entry name" value="GLYCOSYLTRANSFERASE WBBK-RELATED"/>
    <property type="match status" value="1"/>
</dbReference>
<protein>
    <submittedName>
        <fullName evidence="2">Glycosyltransferase family 4 protein</fullName>
    </submittedName>
</protein>
<dbReference type="Gene3D" id="3.40.50.2000">
    <property type="entry name" value="Glycogen Phosphorylase B"/>
    <property type="match status" value="2"/>
</dbReference>
<keyword evidence="1" id="KW-0808">Transferase</keyword>
<proteinExistence type="predicted"/>
<accession>A0ABX8ZDJ3</accession>
<dbReference type="CDD" id="cd03801">
    <property type="entry name" value="GT4_PimA-like"/>
    <property type="match status" value="1"/>
</dbReference>
<dbReference type="Proteomes" id="UP000824280">
    <property type="component" value="Chromosome"/>
</dbReference>
<dbReference type="EMBL" id="CP081297">
    <property type="protein sequence ID" value="QZD86821.1"/>
    <property type="molecule type" value="Genomic_DNA"/>
</dbReference>
<keyword evidence="3" id="KW-1185">Reference proteome</keyword>
<dbReference type="RefSeq" id="WP_221422362.1">
    <property type="nucleotide sequence ID" value="NZ_CP081297.1"/>
</dbReference>
<sequence>MKVAVFHPGTQHSRQTALALQQLGQLAFLATGLFDRPGGRLRRLAKLLPGAAGQALVGELNRFASPLLDPQLVRSFARYELPERVLARSGFGSVASMFDAFANDWFARRIAKMASAEGPFALWGYDNSSLTAFSHLAAAKVPKILDRTIADWREWNAAIDRIAVRHGDWLGPQVRPASASLIDRSDAEYQLADHVVCGSPFVIDSVMRHSGVPQIEHKLHLLPYGFDPALFGNAPAPEARPEGEPVRFLFAGQLSARKGIQHVLEAIQDFSPEEASLTCVGSIHVPEARLSTLRSRVDFRGPLARAEMPALMQAHDVLVLPSYFEGSAVVLLEALASGMAIISTPQAGLGPSPSSGVMIDKPDTALLGAAMERLTSDRDLLLSMRRAAITDAAEYNHDAYRRNIAAFLAGIGI</sequence>
<dbReference type="SUPFAM" id="SSF53756">
    <property type="entry name" value="UDP-Glycosyltransferase/glycogen phosphorylase"/>
    <property type="match status" value="1"/>
</dbReference>
<dbReference type="Pfam" id="PF13692">
    <property type="entry name" value="Glyco_trans_1_4"/>
    <property type="match status" value="1"/>
</dbReference>
<organism evidence="2 3">
    <name type="scientific">Qipengyuania psychrotolerans</name>
    <dbReference type="NCBI Taxonomy" id="2867238"/>
    <lineage>
        <taxon>Bacteria</taxon>
        <taxon>Pseudomonadati</taxon>
        <taxon>Pseudomonadota</taxon>
        <taxon>Alphaproteobacteria</taxon>
        <taxon>Sphingomonadales</taxon>
        <taxon>Erythrobacteraceae</taxon>
        <taxon>Qipengyuania</taxon>
    </lineage>
</organism>
<evidence type="ECO:0000313" key="2">
    <source>
        <dbReference type="EMBL" id="QZD86821.1"/>
    </source>
</evidence>
<dbReference type="PANTHER" id="PTHR46401:SF2">
    <property type="entry name" value="GLYCOSYLTRANSFERASE WBBK-RELATED"/>
    <property type="match status" value="1"/>
</dbReference>
<reference evidence="2 3" key="1">
    <citation type="submission" date="2021-08" db="EMBL/GenBank/DDBJ databases">
        <title>Comparative Genomics Analysis of the Genus Qipengyuania Reveals Extensive Genetic Diversity and Metabolic Versatility, Including the Description of Fifteen Novel Species.</title>
        <authorList>
            <person name="Liu Y."/>
        </authorList>
    </citation>
    <scope>NUCLEOTIDE SEQUENCE [LARGE SCALE GENOMIC DNA]</scope>
    <source>
        <strain evidence="2 3">1XM2-8</strain>
    </source>
</reference>
<evidence type="ECO:0000256" key="1">
    <source>
        <dbReference type="ARBA" id="ARBA00022679"/>
    </source>
</evidence>
<gene>
    <name evidence="2" type="ORF">K3166_11540</name>
</gene>
<name>A0ABX8ZDJ3_9SPHN</name>
<evidence type="ECO:0000313" key="3">
    <source>
        <dbReference type="Proteomes" id="UP000824280"/>
    </source>
</evidence>